<dbReference type="InterPro" id="IPR014833">
    <property type="entry name" value="TnsA_N"/>
</dbReference>
<sequence length="99" mass="11308">MIAYEELLEADALVLFEMHPSIVAYREQPCTIRSEAPVWRYTPDFELLLRDGRSVLVEVKPHAKLGRPEVADQIANARRLLDQEGRELCVLTVLICTES</sequence>
<accession>A0ABT1AP48</accession>
<comment type="caution">
    <text evidence="2">The sequence shown here is derived from an EMBL/GenBank/DDBJ whole genome shotgun (WGS) entry which is preliminary data.</text>
</comment>
<gene>
    <name evidence="2" type="ORF">NG900_18570</name>
</gene>
<protein>
    <submittedName>
        <fullName evidence="2">Tn7 transposase TnsA N-terminal domain-containing protein</fullName>
    </submittedName>
</protein>
<evidence type="ECO:0000259" key="1">
    <source>
        <dbReference type="Pfam" id="PF08722"/>
    </source>
</evidence>
<dbReference type="EMBL" id="JAMXHT010000007">
    <property type="protein sequence ID" value="MCO5400208.1"/>
    <property type="molecule type" value="Genomic_DNA"/>
</dbReference>
<dbReference type="RefSeq" id="WP_252682845.1">
    <property type="nucleotide sequence ID" value="NZ_JAMXHT010000007.1"/>
</dbReference>
<reference evidence="2" key="1">
    <citation type="submission" date="2022-06" db="EMBL/GenBank/DDBJ databases">
        <authorList>
            <person name="Lu C.-H."/>
        </authorList>
    </citation>
    <scope>NUCLEOTIDE SEQUENCE</scope>
    <source>
        <strain evidence="2">21MJYT02-11</strain>
    </source>
</reference>
<keyword evidence="3" id="KW-1185">Reference proteome</keyword>
<evidence type="ECO:0000313" key="2">
    <source>
        <dbReference type="EMBL" id="MCO5400208.1"/>
    </source>
</evidence>
<evidence type="ECO:0000313" key="3">
    <source>
        <dbReference type="Proteomes" id="UP001162811"/>
    </source>
</evidence>
<reference evidence="2" key="2">
    <citation type="journal article" date="2023" name="Front. Microbiol.">
        <title>Ralstonia chuxiongensis sp. nov., Ralstonia mojiangensis sp. nov., and Ralstonia soli sp. nov., isolated from tobacco fields, are three novel species in the family Burkholderiaceae.</title>
        <authorList>
            <person name="Lu C.H."/>
            <person name="Zhang Y.Y."/>
            <person name="Jiang N."/>
            <person name="Chen W."/>
            <person name="Shao X."/>
            <person name="Zhao Z.M."/>
            <person name="Lu W.L."/>
            <person name="Hu X."/>
            <person name="Xi Y.X."/>
            <person name="Zou S.Y."/>
            <person name="Wei Q.J."/>
            <person name="Lin Z.L."/>
            <person name="Gong L."/>
            <person name="Gai X.T."/>
            <person name="Zhang L.Q."/>
            <person name="Li J.Y."/>
            <person name="Jin Y."/>
            <person name="Xia Z.Y."/>
        </authorList>
    </citation>
    <scope>NUCLEOTIDE SEQUENCE</scope>
    <source>
        <strain evidence="2">21MJYT02-11</strain>
    </source>
</reference>
<name>A0ABT1AP48_9RALS</name>
<dbReference type="Proteomes" id="UP001162811">
    <property type="component" value="Unassembled WGS sequence"/>
</dbReference>
<organism evidence="2 3">
    <name type="scientific">Ralstonia soli</name>
    <dbReference type="NCBI Taxonomy" id="2953896"/>
    <lineage>
        <taxon>Bacteria</taxon>
        <taxon>Pseudomonadati</taxon>
        <taxon>Pseudomonadota</taxon>
        <taxon>Betaproteobacteria</taxon>
        <taxon>Burkholderiales</taxon>
        <taxon>Burkholderiaceae</taxon>
        <taxon>Ralstonia</taxon>
    </lineage>
</organism>
<proteinExistence type="predicted"/>
<dbReference type="Pfam" id="PF08722">
    <property type="entry name" value="Tn7_TnsA-like_N"/>
    <property type="match status" value="1"/>
</dbReference>
<feature type="domain" description="TnsA endonuclease N-terminal" evidence="1">
    <location>
        <begin position="19"/>
        <end position="92"/>
    </location>
</feature>